<dbReference type="InterPro" id="IPR019734">
    <property type="entry name" value="TPR_rpt"/>
</dbReference>
<keyword evidence="6" id="KW-1185">Reference proteome</keyword>
<keyword evidence="2 3" id="KW-0802">TPR repeat</keyword>
<accession>A0A6L6U800</accession>
<evidence type="ECO:0000313" key="5">
    <source>
        <dbReference type="EMBL" id="MUU78298.1"/>
    </source>
</evidence>
<feature type="region of interest" description="Disordered" evidence="4">
    <location>
        <begin position="249"/>
        <end position="270"/>
    </location>
</feature>
<dbReference type="Gene3D" id="1.25.40.10">
    <property type="entry name" value="Tetratricopeptide repeat domain"/>
    <property type="match status" value="1"/>
</dbReference>
<sequence length="284" mass="32704">MKLINTFILLIISVLSANSQSYKKAFRDDMCQCIELVSQKRSLTNNVLKTCYVEILPNYADLIDATITEEDINKKFIEGQLARKDLLTAMYSELIYTCDTYYNFIDFQRTNSALVLRENASESELKRYNQWVALKPNFTTYYMRACVHFTLKNLKEAEADINKSLALNPNKKSAKITRKELELLAWVYEEQERFKEAVAIYDSIYLGDFDTNVAQLRALANRKSGGTMSQILKEEITSNKVLGQKENTNTQKNQKVLTSNKSKSETTIKSKKKDTAALRKLFKI</sequence>
<dbReference type="AlphaFoldDB" id="A0A6L6U800"/>
<feature type="repeat" description="TPR" evidence="3">
    <location>
        <begin position="138"/>
        <end position="171"/>
    </location>
</feature>
<protein>
    <submittedName>
        <fullName evidence="5">Tetratricopeptide repeat protein</fullName>
    </submittedName>
</protein>
<evidence type="ECO:0000256" key="2">
    <source>
        <dbReference type="ARBA" id="ARBA00022803"/>
    </source>
</evidence>
<reference evidence="5 6" key="1">
    <citation type="submission" date="2019-12" db="EMBL/GenBank/DDBJ databases">
        <authorList>
            <person name="Li J."/>
        </authorList>
    </citation>
    <scope>NUCLEOTIDE SEQUENCE [LARGE SCALE GENOMIC DNA]</scope>
    <source>
        <strain evidence="5 6">HL2-2</strain>
    </source>
</reference>
<dbReference type="RefSeq" id="WP_157363186.1">
    <property type="nucleotide sequence ID" value="NZ_WOWS01000002.1"/>
</dbReference>
<dbReference type="Proteomes" id="UP000478208">
    <property type="component" value="Unassembled WGS sequence"/>
</dbReference>
<dbReference type="InterPro" id="IPR011990">
    <property type="entry name" value="TPR-like_helical_dom_sf"/>
</dbReference>
<name>A0A6L6U800_9FLAO</name>
<evidence type="ECO:0000256" key="1">
    <source>
        <dbReference type="ARBA" id="ARBA00022737"/>
    </source>
</evidence>
<dbReference type="SMART" id="SM00028">
    <property type="entry name" value="TPR"/>
    <property type="match status" value="1"/>
</dbReference>
<keyword evidence="1" id="KW-0677">Repeat</keyword>
<dbReference type="EMBL" id="WOWS01000002">
    <property type="protein sequence ID" value="MUU78298.1"/>
    <property type="molecule type" value="Genomic_DNA"/>
</dbReference>
<dbReference type="InterPro" id="IPR013105">
    <property type="entry name" value="TPR_2"/>
</dbReference>
<organism evidence="5 6">
    <name type="scientific">Winogradskyella endarachnes</name>
    <dbReference type="NCBI Taxonomy" id="2681965"/>
    <lineage>
        <taxon>Bacteria</taxon>
        <taxon>Pseudomonadati</taxon>
        <taxon>Bacteroidota</taxon>
        <taxon>Flavobacteriia</taxon>
        <taxon>Flavobacteriales</taxon>
        <taxon>Flavobacteriaceae</taxon>
        <taxon>Winogradskyella</taxon>
    </lineage>
</organism>
<comment type="caution">
    <text evidence="5">The sequence shown here is derived from an EMBL/GenBank/DDBJ whole genome shotgun (WGS) entry which is preliminary data.</text>
</comment>
<evidence type="ECO:0000313" key="6">
    <source>
        <dbReference type="Proteomes" id="UP000478208"/>
    </source>
</evidence>
<proteinExistence type="predicted"/>
<dbReference type="PROSITE" id="PS50005">
    <property type="entry name" value="TPR"/>
    <property type="match status" value="1"/>
</dbReference>
<dbReference type="Pfam" id="PF07719">
    <property type="entry name" value="TPR_2"/>
    <property type="match status" value="1"/>
</dbReference>
<gene>
    <name evidence="5" type="ORF">GN138_07565</name>
</gene>
<evidence type="ECO:0000256" key="3">
    <source>
        <dbReference type="PROSITE-ProRule" id="PRU00339"/>
    </source>
</evidence>
<evidence type="ECO:0000256" key="4">
    <source>
        <dbReference type="SAM" id="MobiDB-lite"/>
    </source>
</evidence>
<dbReference type="SUPFAM" id="SSF48452">
    <property type="entry name" value="TPR-like"/>
    <property type="match status" value="1"/>
</dbReference>